<dbReference type="SFLD" id="SFLDG01144">
    <property type="entry name" value="C2.B.4:_PGP_Like"/>
    <property type="match status" value="1"/>
</dbReference>
<dbReference type="Gene3D" id="3.30.1240.10">
    <property type="match status" value="1"/>
</dbReference>
<protein>
    <submittedName>
        <fullName evidence="1">Phosphatase</fullName>
    </submittedName>
</protein>
<dbReference type="SUPFAM" id="SSF56784">
    <property type="entry name" value="HAD-like"/>
    <property type="match status" value="1"/>
</dbReference>
<reference evidence="1" key="1">
    <citation type="journal article" date="2014" name="Int. J. Syst. Evol. Microbiol.">
        <title>Complete genome sequence of Corynebacterium casei LMG S-19264T (=DSM 44701T), isolated from a smear-ripened cheese.</title>
        <authorList>
            <consortium name="US DOE Joint Genome Institute (JGI-PGF)"/>
            <person name="Walter F."/>
            <person name="Albersmeier A."/>
            <person name="Kalinowski J."/>
            <person name="Ruckert C."/>
        </authorList>
    </citation>
    <scope>NUCLEOTIDE SEQUENCE</scope>
    <source>
        <strain evidence="1">JCM 12580</strain>
    </source>
</reference>
<dbReference type="AlphaFoldDB" id="A0A917UZN8"/>
<dbReference type="InterPro" id="IPR036412">
    <property type="entry name" value="HAD-like_sf"/>
</dbReference>
<dbReference type="GO" id="GO:0016791">
    <property type="term" value="F:phosphatase activity"/>
    <property type="evidence" value="ECO:0007669"/>
    <property type="project" value="TreeGrafter"/>
</dbReference>
<organism evidence="1 2">
    <name type="scientific">Lentibacillus kapialis</name>
    <dbReference type="NCBI Taxonomy" id="340214"/>
    <lineage>
        <taxon>Bacteria</taxon>
        <taxon>Bacillati</taxon>
        <taxon>Bacillota</taxon>
        <taxon>Bacilli</taxon>
        <taxon>Bacillales</taxon>
        <taxon>Bacillaceae</taxon>
        <taxon>Lentibacillus</taxon>
    </lineage>
</organism>
<dbReference type="RefSeq" id="WP_188633312.1">
    <property type="nucleotide sequence ID" value="NZ_BMNQ01000037.1"/>
</dbReference>
<dbReference type="InterPro" id="IPR023214">
    <property type="entry name" value="HAD_sf"/>
</dbReference>
<proteinExistence type="predicted"/>
<dbReference type="Proteomes" id="UP000658382">
    <property type="component" value="Unassembled WGS sequence"/>
</dbReference>
<evidence type="ECO:0000313" key="1">
    <source>
        <dbReference type="EMBL" id="GGK00684.1"/>
    </source>
</evidence>
<dbReference type="GO" id="GO:0000287">
    <property type="term" value="F:magnesium ion binding"/>
    <property type="evidence" value="ECO:0007669"/>
    <property type="project" value="TreeGrafter"/>
</dbReference>
<gene>
    <name evidence="1" type="ORF">GCM10007063_23720</name>
</gene>
<comment type="caution">
    <text evidence="1">The sequence shown here is derived from an EMBL/GenBank/DDBJ whole genome shotgun (WGS) entry which is preliminary data.</text>
</comment>
<dbReference type="SFLD" id="SFLDS00003">
    <property type="entry name" value="Haloacid_Dehalogenase"/>
    <property type="match status" value="1"/>
</dbReference>
<dbReference type="NCBIfam" id="TIGR00099">
    <property type="entry name" value="Cof-subfamily"/>
    <property type="match status" value="1"/>
</dbReference>
<sequence length="259" mass="29564">MDKKVIFFDIDGTLLDRDKKLPTSTKQAILHLKQKGHEVVIATGRSPFMFKELREELDIDSYVSFNGQYVVVQNEVIYKNPLDKEVVQSLTDFASRYEHPLLYVDHADMRANIEYHPYIEKSIGTLKLNRKVSYDPTYYQDHEIYQSNLFCVNNEETPYINAFGQSLRFIRWHPYSLDILPAGGSKAKGIDAVVNRLNHEKENIYAFGDALNDIEMLQMVDNGVAMGNSPDSVKKSARYVTKGVNEDGIAYGLELVGLL</sequence>
<dbReference type="Pfam" id="PF08282">
    <property type="entry name" value="Hydrolase_3"/>
    <property type="match status" value="1"/>
</dbReference>
<dbReference type="CDD" id="cd07517">
    <property type="entry name" value="HAD_HPP"/>
    <property type="match status" value="1"/>
</dbReference>
<dbReference type="GO" id="GO:0005829">
    <property type="term" value="C:cytosol"/>
    <property type="evidence" value="ECO:0007669"/>
    <property type="project" value="TreeGrafter"/>
</dbReference>
<name>A0A917UZN8_9BACI</name>
<dbReference type="SFLD" id="SFLDG01140">
    <property type="entry name" value="C2.B:_Phosphomannomutase_and_P"/>
    <property type="match status" value="1"/>
</dbReference>
<reference evidence="1" key="2">
    <citation type="submission" date="2020-09" db="EMBL/GenBank/DDBJ databases">
        <authorList>
            <person name="Sun Q."/>
            <person name="Ohkuma M."/>
        </authorList>
    </citation>
    <scope>NUCLEOTIDE SEQUENCE</scope>
    <source>
        <strain evidence="1">JCM 12580</strain>
    </source>
</reference>
<dbReference type="PANTHER" id="PTHR10000">
    <property type="entry name" value="PHOSPHOSERINE PHOSPHATASE"/>
    <property type="match status" value="1"/>
</dbReference>
<keyword evidence="2" id="KW-1185">Reference proteome</keyword>
<dbReference type="NCBIfam" id="TIGR01484">
    <property type="entry name" value="HAD-SF-IIB"/>
    <property type="match status" value="1"/>
</dbReference>
<dbReference type="InterPro" id="IPR006379">
    <property type="entry name" value="HAD-SF_hydro_IIB"/>
</dbReference>
<evidence type="ECO:0000313" key="2">
    <source>
        <dbReference type="Proteomes" id="UP000658382"/>
    </source>
</evidence>
<dbReference type="PROSITE" id="PS01229">
    <property type="entry name" value="COF_2"/>
    <property type="match status" value="1"/>
</dbReference>
<dbReference type="Gene3D" id="3.40.50.1000">
    <property type="entry name" value="HAD superfamily/HAD-like"/>
    <property type="match status" value="1"/>
</dbReference>
<dbReference type="InterPro" id="IPR000150">
    <property type="entry name" value="Cof"/>
</dbReference>
<accession>A0A917UZN8</accession>
<dbReference type="PANTHER" id="PTHR10000:SF25">
    <property type="entry name" value="PHOSPHATASE YKRA-RELATED"/>
    <property type="match status" value="1"/>
</dbReference>
<dbReference type="EMBL" id="BMNQ01000037">
    <property type="protein sequence ID" value="GGK00684.1"/>
    <property type="molecule type" value="Genomic_DNA"/>
</dbReference>